<evidence type="ECO:0000256" key="1">
    <source>
        <dbReference type="SAM" id="SignalP"/>
    </source>
</evidence>
<proteinExistence type="predicted"/>
<accession>A0ABT1ALI3</accession>
<feature type="signal peptide" evidence="1">
    <location>
        <begin position="1"/>
        <end position="23"/>
    </location>
</feature>
<keyword evidence="1" id="KW-0732">Signal</keyword>
<name>A0ABT1ALI3_9RALS</name>
<reference evidence="2" key="2">
    <citation type="journal article" date="2023" name="Front. Microbiol.">
        <title>Ralstonia chuxiongensis sp. nov., Ralstonia mojiangensis sp. nov., and Ralstonia soli sp. nov., isolated from tobacco fields, are three novel species in the family Burkholderiaceae.</title>
        <authorList>
            <person name="Lu C.H."/>
            <person name="Zhang Y.Y."/>
            <person name="Jiang N."/>
            <person name="Chen W."/>
            <person name="Shao X."/>
            <person name="Zhao Z.M."/>
            <person name="Lu W.L."/>
            <person name="Hu X."/>
            <person name="Xi Y.X."/>
            <person name="Zou S.Y."/>
            <person name="Wei Q.J."/>
            <person name="Lin Z.L."/>
            <person name="Gong L."/>
            <person name="Gai X.T."/>
            <person name="Zhang L.Q."/>
            <person name="Li J.Y."/>
            <person name="Jin Y."/>
            <person name="Xia Z.Y."/>
        </authorList>
    </citation>
    <scope>NUCLEOTIDE SEQUENCE</scope>
    <source>
        <strain evidence="2">21MJYT02-11</strain>
    </source>
</reference>
<dbReference type="EMBL" id="JAMXHT010000005">
    <property type="protein sequence ID" value="MCO5399290.1"/>
    <property type="molecule type" value="Genomic_DNA"/>
</dbReference>
<dbReference type="RefSeq" id="WP_252681286.1">
    <property type="nucleotide sequence ID" value="NZ_JAMXHT010000005.1"/>
</dbReference>
<feature type="chain" id="PRO_5047254098" evidence="1">
    <location>
        <begin position="24"/>
        <end position="147"/>
    </location>
</feature>
<protein>
    <submittedName>
        <fullName evidence="2">Uncharacterized protein</fullName>
    </submittedName>
</protein>
<keyword evidence="3" id="KW-1185">Reference proteome</keyword>
<reference evidence="2" key="1">
    <citation type="submission" date="2022-06" db="EMBL/GenBank/DDBJ databases">
        <authorList>
            <person name="Lu C.-H."/>
        </authorList>
    </citation>
    <scope>NUCLEOTIDE SEQUENCE</scope>
    <source>
        <strain evidence="2">21MJYT02-11</strain>
    </source>
</reference>
<evidence type="ECO:0000313" key="3">
    <source>
        <dbReference type="Proteomes" id="UP001162811"/>
    </source>
</evidence>
<dbReference type="Proteomes" id="UP001162811">
    <property type="component" value="Unassembled WGS sequence"/>
</dbReference>
<comment type="caution">
    <text evidence="2">The sequence shown here is derived from an EMBL/GenBank/DDBJ whole genome shotgun (WGS) entry which is preliminary data.</text>
</comment>
<organism evidence="2 3">
    <name type="scientific">Ralstonia soli</name>
    <dbReference type="NCBI Taxonomy" id="2953896"/>
    <lineage>
        <taxon>Bacteria</taxon>
        <taxon>Pseudomonadati</taxon>
        <taxon>Pseudomonadota</taxon>
        <taxon>Betaproteobacteria</taxon>
        <taxon>Burkholderiales</taxon>
        <taxon>Burkholderiaceae</taxon>
        <taxon>Ralstonia</taxon>
    </lineage>
</organism>
<gene>
    <name evidence="2" type="ORF">NG900_13925</name>
</gene>
<sequence>MGKLVKKGAVAVMVAIGATGALAESGSGGVIRFSGAVVASGYSVLAGPRVDPAPSNLQARATSLRGQTVVDFSTPAAHPVPARIWLTAREKVSGLWHRVTDERSVAGTQVSYNGFSGNQLSGSNGRLTVSRPPSAEPTVAVVTVAYR</sequence>
<evidence type="ECO:0000313" key="2">
    <source>
        <dbReference type="EMBL" id="MCO5399290.1"/>
    </source>
</evidence>